<proteinExistence type="predicted"/>
<organism evidence="1">
    <name type="scientific">uncultured Caudovirales phage</name>
    <dbReference type="NCBI Taxonomy" id="2100421"/>
    <lineage>
        <taxon>Viruses</taxon>
        <taxon>Duplodnaviria</taxon>
        <taxon>Heunggongvirae</taxon>
        <taxon>Uroviricota</taxon>
        <taxon>Caudoviricetes</taxon>
        <taxon>Peduoviridae</taxon>
        <taxon>Maltschvirus</taxon>
        <taxon>Maltschvirus maltsch</taxon>
    </lineage>
</organism>
<evidence type="ECO:0000313" key="1">
    <source>
        <dbReference type="EMBL" id="CAB4157593.1"/>
    </source>
</evidence>
<gene>
    <name evidence="1" type="ORF">UFOVP689_34</name>
</gene>
<reference evidence="1" key="1">
    <citation type="submission" date="2020-04" db="EMBL/GenBank/DDBJ databases">
        <authorList>
            <person name="Chiriac C."/>
            <person name="Salcher M."/>
            <person name="Ghai R."/>
            <person name="Kavagutti S V."/>
        </authorList>
    </citation>
    <scope>NUCLEOTIDE SEQUENCE</scope>
</reference>
<sequence length="87" mass="9513">MATFVEIVWHDAHADTNTWIEKDEIDANPCVVVSCGILLPEVKADHIVLSQSLNSYDQYDCVLSVPVAMVQSMRVLGSGLDATEHLG</sequence>
<accession>A0A6J5NFA5</accession>
<protein>
    <submittedName>
        <fullName evidence="1">Uncharacterized protein</fullName>
    </submittedName>
</protein>
<name>A0A6J5NFA5_9CAUD</name>
<dbReference type="EMBL" id="LR796664">
    <property type="protein sequence ID" value="CAB4157593.1"/>
    <property type="molecule type" value="Genomic_DNA"/>
</dbReference>